<reference evidence="1 2" key="1">
    <citation type="journal article" date="2012" name="J. Bacteriol.">
        <title>Complete genome sequences of Desulfosporosinus orientis DSM765T, Desulfosporosinus youngiae DSM17734T, Desulfosporosinus meridiei DSM13257T, and Desulfosporosinus acidiphilus DSM22704T.</title>
        <authorList>
            <person name="Pester M."/>
            <person name="Brambilla E."/>
            <person name="Alazard D."/>
            <person name="Rattei T."/>
            <person name="Weinmaier T."/>
            <person name="Han J."/>
            <person name="Lucas S."/>
            <person name="Lapidus A."/>
            <person name="Cheng J.F."/>
            <person name="Goodwin L."/>
            <person name="Pitluck S."/>
            <person name="Peters L."/>
            <person name="Ovchinnikova G."/>
            <person name="Teshima H."/>
            <person name="Detter J.C."/>
            <person name="Han C.S."/>
            <person name="Tapia R."/>
            <person name="Land M.L."/>
            <person name="Hauser L."/>
            <person name="Kyrpides N.C."/>
            <person name="Ivanova N.N."/>
            <person name="Pagani I."/>
            <person name="Huntmann M."/>
            <person name="Wei C.L."/>
            <person name="Davenport K.W."/>
            <person name="Daligault H."/>
            <person name="Chain P.S."/>
            <person name="Chen A."/>
            <person name="Mavromatis K."/>
            <person name="Markowitz V."/>
            <person name="Szeto E."/>
            <person name="Mikhailova N."/>
            <person name="Pati A."/>
            <person name="Wagner M."/>
            <person name="Woyke T."/>
            <person name="Ollivier B."/>
            <person name="Klenk H.P."/>
            <person name="Spring S."/>
            <person name="Loy A."/>
        </authorList>
    </citation>
    <scope>NUCLEOTIDE SEQUENCE [LARGE SCALE GENOMIC DNA]</scope>
    <source>
        <strain evidence="2">DSM 22704 / JCM 16185 / SJ4</strain>
    </source>
</reference>
<evidence type="ECO:0000313" key="1">
    <source>
        <dbReference type="EMBL" id="AFM40379.1"/>
    </source>
</evidence>
<dbReference type="KEGG" id="dai:Desaci_1354"/>
<accession>I4D3K5</accession>
<gene>
    <name evidence="1" type="ordered locus">Desaci_1354</name>
</gene>
<proteinExistence type="predicted"/>
<organism evidence="1 2">
    <name type="scientific">Desulfosporosinus acidiphilus (strain DSM 22704 / JCM 16185 / SJ4)</name>
    <dbReference type="NCBI Taxonomy" id="646529"/>
    <lineage>
        <taxon>Bacteria</taxon>
        <taxon>Bacillati</taxon>
        <taxon>Bacillota</taxon>
        <taxon>Clostridia</taxon>
        <taxon>Eubacteriales</taxon>
        <taxon>Desulfitobacteriaceae</taxon>
        <taxon>Desulfosporosinus</taxon>
    </lineage>
</organism>
<dbReference type="HOGENOM" id="CLU_3355778_0_0_9"/>
<dbReference type="Proteomes" id="UP000002892">
    <property type="component" value="Chromosome"/>
</dbReference>
<evidence type="ECO:0000313" key="2">
    <source>
        <dbReference type="Proteomes" id="UP000002892"/>
    </source>
</evidence>
<dbReference type="AlphaFoldDB" id="I4D3K5"/>
<dbReference type="EMBL" id="CP003639">
    <property type="protein sequence ID" value="AFM40379.1"/>
    <property type="molecule type" value="Genomic_DNA"/>
</dbReference>
<sequence>MISKRQLIELYKYDEWANFKLLDIISQLNNEEFIQD</sequence>
<dbReference type="STRING" id="646529.Desaci_1354"/>
<protein>
    <submittedName>
        <fullName evidence="1">Uncharacterized protein</fullName>
    </submittedName>
</protein>
<name>I4D3K5_DESAJ</name>
<keyword evidence="2" id="KW-1185">Reference proteome</keyword>